<dbReference type="Proteomes" id="UP001152795">
    <property type="component" value="Unassembled WGS sequence"/>
</dbReference>
<reference evidence="1" key="1">
    <citation type="submission" date="2020-04" db="EMBL/GenBank/DDBJ databases">
        <authorList>
            <person name="Alioto T."/>
            <person name="Alioto T."/>
            <person name="Gomez Garrido J."/>
        </authorList>
    </citation>
    <scope>NUCLEOTIDE SEQUENCE</scope>
    <source>
        <strain evidence="1">A484AB</strain>
    </source>
</reference>
<keyword evidence="2" id="KW-1185">Reference proteome</keyword>
<evidence type="ECO:0000313" key="2">
    <source>
        <dbReference type="Proteomes" id="UP001152795"/>
    </source>
</evidence>
<name>A0A6S7K036_PARCT</name>
<evidence type="ECO:0000313" key="1">
    <source>
        <dbReference type="EMBL" id="CAB4015178.1"/>
    </source>
</evidence>
<protein>
    <submittedName>
        <fullName evidence="1">Uncharacterized protein</fullName>
    </submittedName>
</protein>
<gene>
    <name evidence="1" type="ORF">PACLA_8A059154</name>
</gene>
<proteinExistence type="predicted"/>
<dbReference type="EMBL" id="CACRXK020008614">
    <property type="protein sequence ID" value="CAB4015178.1"/>
    <property type="molecule type" value="Genomic_DNA"/>
</dbReference>
<accession>A0A6S7K036</accession>
<sequence>MKKEKRDCYRKVKTQIEEEWKETDILRCFGNRQSLKSHQKDRLAQAFEPRLSPEHSQYEKLTLNDDGMIVQSEFVVEGQKQPLTVIRENFLKSHANYMRTVTDEELYMMSKEQVKERLVQVNAVFSDLDDVDALKAKLKDISHTCHLKIYDPALFYTNKEFEMKTKRKVDIQTIVESP</sequence>
<organism evidence="1 2">
    <name type="scientific">Paramuricea clavata</name>
    <name type="common">Red gorgonian</name>
    <name type="synonym">Violescent sea-whip</name>
    <dbReference type="NCBI Taxonomy" id="317549"/>
    <lineage>
        <taxon>Eukaryota</taxon>
        <taxon>Metazoa</taxon>
        <taxon>Cnidaria</taxon>
        <taxon>Anthozoa</taxon>
        <taxon>Octocorallia</taxon>
        <taxon>Malacalcyonacea</taxon>
        <taxon>Plexauridae</taxon>
        <taxon>Paramuricea</taxon>
    </lineage>
</organism>
<comment type="caution">
    <text evidence="1">The sequence shown here is derived from an EMBL/GenBank/DDBJ whole genome shotgun (WGS) entry which is preliminary data.</text>
</comment>
<dbReference type="AlphaFoldDB" id="A0A6S7K036"/>